<proteinExistence type="predicted"/>
<dbReference type="EMBL" id="JABBWE010000023">
    <property type="protein sequence ID" value="KAG1795207.1"/>
    <property type="molecule type" value="Genomic_DNA"/>
</dbReference>
<dbReference type="RefSeq" id="XP_041161159.1">
    <property type="nucleotide sequence ID" value="XM_041306466.1"/>
</dbReference>
<dbReference type="Pfam" id="PF00005">
    <property type="entry name" value="ABC_tran"/>
    <property type="match status" value="1"/>
</dbReference>
<feature type="transmembrane region" description="Helical" evidence="3">
    <location>
        <begin position="71"/>
        <end position="93"/>
    </location>
</feature>
<dbReference type="InterPro" id="IPR027417">
    <property type="entry name" value="P-loop_NTPase"/>
</dbReference>
<name>A0A9P7ATN1_9AGAM</name>
<keyword evidence="3" id="KW-0472">Membrane</keyword>
<keyword evidence="3" id="KW-0812">Transmembrane</keyword>
<accession>A0A9P7ATN1</accession>
<dbReference type="PROSITE" id="PS50893">
    <property type="entry name" value="ABC_TRANSPORTER_2"/>
    <property type="match status" value="1"/>
</dbReference>
<dbReference type="GO" id="GO:0005524">
    <property type="term" value="F:ATP binding"/>
    <property type="evidence" value="ECO:0007669"/>
    <property type="project" value="UniProtKB-KW"/>
</dbReference>
<dbReference type="AlphaFoldDB" id="A0A9P7ATN1"/>
<dbReference type="GO" id="GO:0034040">
    <property type="term" value="F:ATPase-coupled lipid transmembrane transporter activity"/>
    <property type="evidence" value="ECO:0007669"/>
    <property type="project" value="TreeGrafter"/>
</dbReference>
<evidence type="ECO:0000256" key="3">
    <source>
        <dbReference type="SAM" id="Phobius"/>
    </source>
</evidence>
<sequence>MKAHPGEFDHKDTRRFKHTRIGIWDLYEERQTLARKRVSSILQTYTPIIYSVPLLVRMLKDVLSIKRCSMLLPAYLVVEVLASLIPAVSLWYSGQLLRLIESVMEARTVDTTVLVHFAAAHIICAVAMRFLKYSRDCMMPRLSLYIKQFYNERMLLSAVRLDLPAFQTLYHSSHAVHDLSIGLAHWYTSSIWATIEMLTDIAIILLRLLSCLLVLSTVMWEQQDGLLLVVLSFLQYLLPWDSTGKAVVGSLVWAATTTNENFICMQGLKELITGPSHRREFVAGNFSEHISARFREASQRIGHDAVEFPELKRFRSFKDCLSITFIIRETMHVLPQIVFSVRVVKNPMATPVSLASLIWIKQAFDPSYFSISSRFSTLATNLARIRDLYEIENIRNRVVDGTEPFPENQQSLANGISVEFKDVSFQYPGRDRCALRNVSFKIEAGQLCVIVGVNGSGKSTILNLISRIYDPTEGTILIDDRDIKTLKLADLRAAMSILFQDYSQFPLSMRENIGLGNPALAREDDKVREAARLGDAEDFIDELPRGFDTYLDCPVYNYHGDLPEGTTTLFGHPVDSSSRNVIGGVRTAGAPGIQISRGQAQRLAMYVLPYLDFSGLDMDYSNSSRTFMRSLVSETESSAGMLLFDEPSASLDPTAEHGLFERLRKLRGNKTMIFSTHRFGNLTRYADLILYIDETVQEKGTHDELMKKGGEYARIWNLQAKSFI</sequence>
<dbReference type="Proteomes" id="UP000719766">
    <property type="component" value="Unassembled WGS sequence"/>
</dbReference>
<dbReference type="GeneID" id="64600230"/>
<organism evidence="5 6">
    <name type="scientific">Suillus plorans</name>
    <dbReference type="NCBI Taxonomy" id="116603"/>
    <lineage>
        <taxon>Eukaryota</taxon>
        <taxon>Fungi</taxon>
        <taxon>Dikarya</taxon>
        <taxon>Basidiomycota</taxon>
        <taxon>Agaricomycotina</taxon>
        <taxon>Agaricomycetes</taxon>
        <taxon>Agaricomycetidae</taxon>
        <taxon>Boletales</taxon>
        <taxon>Suillineae</taxon>
        <taxon>Suillaceae</taxon>
        <taxon>Suillus</taxon>
    </lineage>
</organism>
<keyword evidence="1" id="KW-0547">Nucleotide-binding</keyword>
<keyword evidence="5" id="KW-0378">Hydrolase</keyword>
<feature type="transmembrane region" description="Helical" evidence="3">
    <location>
        <begin position="113"/>
        <end position="131"/>
    </location>
</feature>
<feature type="transmembrane region" description="Helical" evidence="3">
    <location>
        <begin position="201"/>
        <end position="220"/>
    </location>
</feature>
<gene>
    <name evidence="5" type="ORF">HD556DRAFT_1442539</name>
</gene>
<keyword evidence="2" id="KW-0067">ATP-binding</keyword>
<comment type="caution">
    <text evidence="5">The sequence shown here is derived from an EMBL/GenBank/DDBJ whole genome shotgun (WGS) entry which is preliminary data.</text>
</comment>
<dbReference type="InterPro" id="IPR003439">
    <property type="entry name" value="ABC_transporter-like_ATP-bd"/>
</dbReference>
<dbReference type="InterPro" id="IPR003593">
    <property type="entry name" value="AAA+_ATPase"/>
</dbReference>
<protein>
    <submittedName>
        <fullName evidence="5">P-loop containing nucleoside triphosphate hydrolase protein</fullName>
    </submittedName>
</protein>
<evidence type="ECO:0000313" key="6">
    <source>
        <dbReference type="Proteomes" id="UP000719766"/>
    </source>
</evidence>
<dbReference type="Gene3D" id="3.40.50.300">
    <property type="entry name" value="P-loop containing nucleotide triphosphate hydrolases"/>
    <property type="match status" value="1"/>
</dbReference>
<evidence type="ECO:0000256" key="2">
    <source>
        <dbReference type="ARBA" id="ARBA00022840"/>
    </source>
</evidence>
<dbReference type="SMART" id="SM00382">
    <property type="entry name" value="AAA"/>
    <property type="match status" value="1"/>
</dbReference>
<dbReference type="GO" id="GO:0016887">
    <property type="term" value="F:ATP hydrolysis activity"/>
    <property type="evidence" value="ECO:0007669"/>
    <property type="project" value="InterPro"/>
</dbReference>
<reference evidence="5" key="1">
    <citation type="journal article" date="2020" name="New Phytol.">
        <title>Comparative genomics reveals dynamic genome evolution in host specialist ectomycorrhizal fungi.</title>
        <authorList>
            <person name="Lofgren L.A."/>
            <person name="Nguyen N.H."/>
            <person name="Vilgalys R."/>
            <person name="Ruytinx J."/>
            <person name="Liao H.L."/>
            <person name="Branco S."/>
            <person name="Kuo A."/>
            <person name="LaButti K."/>
            <person name="Lipzen A."/>
            <person name="Andreopoulos W."/>
            <person name="Pangilinan J."/>
            <person name="Riley R."/>
            <person name="Hundley H."/>
            <person name="Na H."/>
            <person name="Barry K."/>
            <person name="Grigoriev I.V."/>
            <person name="Stajich J.E."/>
            <person name="Kennedy P.G."/>
        </authorList>
    </citation>
    <scope>NUCLEOTIDE SEQUENCE</scope>
    <source>
        <strain evidence="5">S12</strain>
    </source>
</reference>
<dbReference type="OrthoDB" id="6500128at2759"/>
<dbReference type="PANTHER" id="PTHR24221:SF646">
    <property type="entry name" value="HAEMOLYSIN SECRETION ATP-BINDING PROTEIN"/>
    <property type="match status" value="1"/>
</dbReference>
<evidence type="ECO:0000313" key="5">
    <source>
        <dbReference type="EMBL" id="KAG1795207.1"/>
    </source>
</evidence>
<keyword evidence="3" id="KW-1133">Transmembrane helix</keyword>
<keyword evidence="6" id="KW-1185">Reference proteome</keyword>
<dbReference type="PANTHER" id="PTHR24221">
    <property type="entry name" value="ATP-BINDING CASSETTE SUB-FAMILY B"/>
    <property type="match status" value="1"/>
</dbReference>
<evidence type="ECO:0000256" key="1">
    <source>
        <dbReference type="ARBA" id="ARBA00022741"/>
    </source>
</evidence>
<dbReference type="SUPFAM" id="SSF52540">
    <property type="entry name" value="P-loop containing nucleoside triphosphate hydrolases"/>
    <property type="match status" value="1"/>
</dbReference>
<evidence type="ECO:0000259" key="4">
    <source>
        <dbReference type="PROSITE" id="PS50893"/>
    </source>
</evidence>
<feature type="domain" description="ABC transporter" evidence="4">
    <location>
        <begin position="418"/>
        <end position="718"/>
    </location>
</feature>
<dbReference type="InterPro" id="IPR039421">
    <property type="entry name" value="Type_1_exporter"/>
</dbReference>